<feature type="chain" id="PRO_5045245881" evidence="1">
    <location>
        <begin position="19"/>
        <end position="125"/>
    </location>
</feature>
<evidence type="ECO:0000256" key="1">
    <source>
        <dbReference type="SAM" id="SignalP"/>
    </source>
</evidence>
<accession>A0ABS5BSH8</accession>
<evidence type="ECO:0000313" key="2">
    <source>
        <dbReference type="EMBL" id="MBP3956367.1"/>
    </source>
</evidence>
<keyword evidence="3" id="KW-1185">Reference proteome</keyword>
<comment type="caution">
    <text evidence="2">The sequence shown here is derived from an EMBL/GenBank/DDBJ whole genome shotgun (WGS) entry which is preliminary data.</text>
</comment>
<feature type="signal peptide" evidence="1">
    <location>
        <begin position="1"/>
        <end position="18"/>
    </location>
</feature>
<protein>
    <submittedName>
        <fullName evidence="2">Uncharacterized protein</fullName>
    </submittedName>
</protein>
<sequence length="125" mass="13332">MSAILVCMLVAVAHVTHAAPAGECTRVVLVAATWEEAEALLGMKSKSHALIMIGSLKGGGLTRFYMSAGVTMWRDPASDLIIGISTPKPTPAESEQNERAAARFREVFGMPEGAHTAPMPREVNR</sequence>
<gene>
    <name evidence="2" type="ORF">J8F10_13865</name>
</gene>
<dbReference type="RefSeq" id="WP_210654403.1">
    <property type="nucleotide sequence ID" value="NZ_JAGKQQ010000001.1"/>
</dbReference>
<keyword evidence="1" id="KW-0732">Signal</keyword>
<evidence type="ECO:0000313" key="3">
    <source>
        <dbReference type="Proteomes" id="UP000676565"/>
    </source>
</evidence>
<name>A0ABS5BSH8_9BACT</name>
<dbReference type="Proteomes" id="UP000676565">
    <property type="component" value="Unassembled WGS sequence"/>
</dbReference>
<reference evidence="2 3" key="1">
    <citation type="submission" date="2021-04" db="EMBL/GenBank/DDBJ databases">
        <authorList>
            <person name="Ivanova A."/>
        </authorList>
    </citation>
    <scope>NUCLEOTIDE SEQUENCE [LARGE SCALE GENOMIC DNA]</scope>
    <source>
        <strain evidence="2 3">G18</strain>
    </source>
</reference>
<organism evidence="2 3">
    <name type="scientific">Gemmata palustris</name>
    <dbReference type="NCBI Taxonomy" id="2822762"/>
    <lineage>
        <taxon>Bacteria</taxon>
        <taxon>Pseudomonadati</taxon>
        <taxon>Planctomycetota</taxon>
        <taxon>Planctomycetia</taxon>
        <taxon>Gemmatales</taxon>
        <taxon>Gemmataceae</taxon>
        <taxon>Gemmata</taxon>
    </lineage>
</organism>
<dbReference type="EMBL" id="JAGKQQ010000001">
    <property type="protein sequence ID" value="MBP3956367.1"/>
    <property type="molecule type" value="Genomic_DNA"/>
</dbReference>
<proteinExistence type="predicted"/>